<dbReference type="GO" id="GO:0016887">
    <property type="term" value="F:ATP hydrolysis activity"/>
    <property type="evidence" value="ECO:0007669"/>
    <property type="project" value="InterPro"/>
</dbReference>
<evidence type="ECO:0000256" key="4">
    <source>
        <dbReference type="ARBA" id="ARBA00022840"/>
    </source>
</evidence>
<dbReference type="Gene3D" id="3.40.50.300">
    <property type="entry name" value="P-loop containing nucleotide triphosphate hydrolases"/>
    <property type="match status" value="1"/>
</dbReference>
<accession>A0A831LT82</accession>
<dbReference type="PANTHER" id="PTHR43335">
    <property type="entry name" value="ABC TRANSPORTER, ATP-BINDING PROTEIN"/>
    <property type="match status" value="1"/>
</dbReference>
<evidence type="ECO:0000313" key="6">
    <source>
        <dbReference type="EMBL" id="HDR52517.1"/>
    </source>
</evidence>
<dbReference type="PROSITE" id="PS50893">
    <property type="entry name" value="ABC_TRANSPORTER_2"/>
    <property type="match status" value="1"/>
</dbReference>
<comment type="similarity">
    <text evidence="1">Belongs to the ABC transporter superfamily.</text>
</comment>
<dbReference type="Pfam" id="PF00005">
    <property type="entry name" value="ABC_tran"/>
    <property type="match status" value="1"/>
</dbReference>
<comment type="caution">
    <text evidence="6">The sequence shown here is derived from an EMBL/GenBank/DDBJ whole genome shotgun (WGS) entry which is preliminary data.</text>
</comment>
<protein>
    <submittedName>
        <fullName evidence="6">ATP-binding cassette domain-containing protein</fullName>
    </submittedName>
</protein>
<dbReference type="SMART" id="SM00382">
    <property type="entry name" value="AAA"/>
    <property type="match status" value="1"/>
</dbReference>
<evidence type="ECO:0000256" key="2">
    <source>
        <dbReference type="ARBA" id="ARBA00022448"/>
    </source>
</evidence>
<keyword evidence="4 6" id="KW-0067">ATP-binding</keyword>
<keyword evidence="3" id="KW-0547">Nucleotide-binding</keyword>
<dbReference type="AlphaFoldDB" id="A0A831LT82"/>
<dbReference type="SUPFAM" id="SSF52540">
    <property type="entry name" value="P-loop containing nucleoside triphosphate hydrolases"/>
    <property type="match status" value="1"/>
</dbReference>
<name>A0A831LT82_9BACT</name>
<organism evidence="6">
    <name type="scientific">Mariniphaga anaerophila</name>
    <dbReference type="NCBI Taxonomy" id="1484053"/>
    <lineage>
        <taxon>Bacteria</taxon>
        <taxon>Pseudomonadati</taxon>
        <taxon>Bacteroidota</taxon>
        <taxon>Bacteroidia</taxon>
        <taxon>Marinilabiliales</taxon>
        <taxon>Prolixibacteraceae</taxon>
        <taxon>Mariniphaga</taxon>
    </lineage>
</organism>
<sequence length="305" mass="33774">MDLKINNITKLFGKQKALAQVSFSVNQGELLGFLGPNGAGKSTLMKIITGFLPADEGEIFLDDEKISTDKTSFRKNIGYLPEHNPLYTDLYVKEFLEITAGFYQLKNKKLHADRMVELTGLGDEQHKKIGALSKGYRQRVGLAQALIHDPKVLILDEPTTGLDPNQLEDIRSLIRSISSEKTVILSSHIMQEVEAVCNRVVIIHKGKIVADGGIAEVKKGQLHKAQIVVAAFDKPVEREKLLALAAVKSAVFNSGTWEIESGGDADIRPDIFRFAVENNLTLLTLAEKHQNLEHIFHQLTRGNDA</sequence>
<reference evidence="6" key="1">
    <citation type="journal article" date="2020" name="mSystems">
        <title>Genome- and Community-Level Interaction Insights into Carbon Utilization and Element Cycling Functions of Hydrothermarchaeota in Hydrothermal Sediment.</title>
        <authorList>
            <person name="Zhou Z."/>
            <person name="Liu Y."/>
            <person name="Xu W."/>
            <person name="Pan J."/>
            <person name="Luo Z.H."/>
            <person name="Li M."/>
        </authorList>
    </citation>
    <scope>NUCLEOTIDE SEQUENCE [LARGE SCALE GENOMIC DNA]</scope>
    <source>
        <strain evidence="6">SpSt-1217</strain>
    </source>
</reference>
<dbReference type="InterPro" id="IPR003593">
    <property type="entry name" value="AAA+_ATPase"/>
</dbReference>
<evidence type="ECO:0000256" key="1">
    <source>
        <dbReference type="ARBA" id="ARBA00005417"/>
    </source>
</evidence>
<dbReference type="PANTHER" id="PTHR43335:SF4">
    <property type="entry name" value="ABC TRANSPORTER, ATP-BINDING PROTEIN"/>
    <property type="match status" value="1"/>
</dbReference>
<gene>
    <name evidence="6" type="ORF">ENN90_13020</name>
</gene>
<feature type="domain" description="ABC transporter" evidence="5">
    <location>
        <begin position="3"/>
        <end position="230"/>
    </location>
</feature>
<dbReference type="InterPro" id="IPR003439">
    <property type="entry name" value="ABC_transporter-like_ATP-bd"/>
</dbReference>
<dbReference type="EMBL" id="DSDK01000724">
    <property type="protein sequence ID" value="HDR52517.1"/>
    <property type="molecule type" value="Genomic_DNA"/>
</dbReference>
<keyword evidence="2" id="KW-0813">Transport</keyword>
<dbReference type="InterPro" id="IPR027417">
    <property type="entry name" value="P-loop_NTPase"/>
</dbReference>
<evidence type="ECO:0000256" key="3">
    <source>
        <dbReference type="ARBA" id="ARBA00022741"/>
    </source>
</evidence>
<proteinExistence type="inferred from homology"/>
<evidence type="ECO:0000259" key="5">
    <source>
        <dbReference type="PROSITE" id="PS50893"/>
    </source>
</evidence>
<dbReference type="GO" id="GO:0005524">
    <property type="term" value="F:ATP binding"/>
    <property type="evidence" value="ECO:0007669"/>
    <property type="project" value="UniProtKB-KW"/>
</dbReference>
<dbReference type="Proteomes" id="UP000886047">
    <property type="component" value="Unassembled WGS sequence"/>
</dbReference>